<reference evidence="2" key="1">
    <citation type="submission" date="2023-04" db="EMBL/GenBank/DDBJ databases">
        <title>Candida boidinii NBRC 10035.</title>
        <authorList>
            <person name="Ichikawa N."/>
            <person name="Sato H."/>
            <person name="Tonouchi N."/>
        </authorList>
    </citation>
    <scope>NUCLEOTIDE SEQUENCE</scope>
    <source>
        <strain evidence="2">NBRC 10035</strain>
    </source>
</reference>
<comment type="caution">
    <text evidence="2">The sequence shown here is derived from an EMBL/GenBank/DDBJ whole genome shotgun (WGS) entry which is preliminary data.</text>
</comment>
<accession>A0A9W6T7F0</accession>
<dbReference type="EMBL" id="BSXN01007859">
    <property type="protein sequence ID" value="GME85494.1"/>
    <property type="molecule type" value="Genomic_DNA"/>
</dbReference>
<protein>
    <submittedName>
        <fullName evidence="2">Unnamed protein product</fullName>
    </submittedName>
</protein>
<evidence type="ECO:0000256" key="1">
    <source>
        <dbReference type="SAM" id="MobiDB-lite"/>
    </source>
</evidence>
<evidence type="ECO:0000313" key="2">
    <source>
        <dbReference type="EMBL" id="GME85494.1"/>
    </source>
</evidence>
<feature type="compositionally biased region" description="Polar residues" evidence="1">
    <location>
        <begin position="60"/>
        <end position="82"/>
    </location>
</feature>
<evidence type="ECO:0000313" key="3">
    <source>
        <dbReference type="Proteomes" id="UP001165120"/>
    </source>
</evidence>
<proteinExistence type="predicted"/>
<dbReference type="AlphaFoldDB" id="A0A9W6T7F0"/>
<name>A0A9W6T7F0_CANBO</name>
<feature type="region of interest" description="Disordered" evidence="1">
    <location>
        <begin position="1"/>
        <end position="82"/>
    </location>
</feature>
<feature type="compositionally biased region" description="Polar residues" evidence="1">
    <location>
        <begin position="19"/>
        <end position="34"/>
    </location>
</feature>
<keyword evidence="3" id="KW-1185">Reference proteome</keyword>
<dbReference type="OrthoDB" id="10436130at2759"/>
<gene>
    <name evidence="2" type="ORF">Cboi02_000696200</name>
</gene>
<sequence length="118" mass="13289">MSVKTPIRSDSTGKDLKRSPTTPLTPSIISQNNIIRRKLNNNSDNNNKLDFKNSTKDSNELTVSSSNDTPSNDTPSSVKPTINNTILHDILINNWTMNKELNRVNSLLKFTETENLFK</sequence>
<organism evidence="2 3">
    <name type="scientific">Candida boidinii</name>
    <name type="common">Yeast</name>
    <dbReference type="NCBI Taxonomy" id="5477"/>
    <lineage>
        <taxon>Eukaryota</taxon>
        <taxon>Fungi</taxon>
        <taxon>Dikarya</taxon>
        <taxon>Ascomycota</taxon>
        <taxon>Saccharomycotina</taxon>
        <taxon>Pichiomycetes</taxon>
        <taxon>Pichiales</taxon>
        <taxon>Pichiaceae</taxon>
        <taxon>Ogataea</taxon>
        <taxon>Ogataea/Candida clade</taxon>
    </lineage>
</organism>
<feature type="compositionally biased region" description="Basic and acidic residues" evidence="1">
    <location>
        <begin position="47"/>
        <end position="59"/>
    </location>
</feature>
<dbReference type="Proteomes" id="UP001165120">
    <property type="component" value="Unassembled WGS sequence"/>
</dbReference>